<proteinExistence type="predicted"/>
<reference evidence="1" key="1">
    <citation type="submission" date="2020-11" db="EMBL/GenBank/DDBJ databases">
        <authorList>
            <person name="Tran Van P."/>
        </authorList>
    </citation>
    <scope>NUCLEOTIDE SEQUENCE</scope>
</reference>
<dbReference type="AlphaFoldDB" id="A0A7R9DKW3"/>
<protein>
    <submittedName>
        <fullName evidence="1">Uncharacterized protein</fullName>
    </submittedName>
</protein>
<dbReference type="EMBL" id="OD011475">
    <property type="protein sequence ID" value="CAD7416606.1"/>
    <property type="molecule type" value="Genomic_DNA"/>
</dbReference>
<sequence>MDPDRPVMVPGDKEMARSKKVAKDGGIIYDVVQIRAMGKCSSEAAITHTGVPVALISEKQLINGCWTIAAGQITRIGVDR</sequence>
<organism evidence="1">
    <name type="scientific">Timema poppense</name>
    <name type="common">Walking stick</name>
    <dbReference type="NCBI Taxonomy" id="170557"/>
    <lineage>
        <taxon>Eukaryota</taxon>
        <taxon>Metazoa</taxon>
        <taxon>Ecdysozoa</taxon>
        <taxon>Arthropoda</taxon>
        <taxon>Hexapoda</taxon>
        <taxon>Insecta</taxon>
        <taxon>Pterygota</taxon>
        <taxon>Neoptera</taxon>
        <taxon>Polyneoptera</taxon>
        <taxon>Phasmatodea</taxon>
        <taxon>Timematodea</taxon>
        <taxon>Timematoidea</taxon>
        <taxon>Timematidae</taxon>
        <taxon>Timema</taxon>
    </lineage>
</organism>
<accession>A0A7R9DKW3</accession>
<name>A0A7R9DKW3_TIMPO</name>
<gene>
    <name evidence="1" type="ORF">TPSB3V08_LOCUS11170</name>
</gene>
<evidence type="ECO:0000313" key="1">
    <source>
        <dbReference type="EMBL" id="CAD7416606.1"/>
    </source>
</evidence>